<dbReference type="AlphaFoldDB" id="A0A559LHX1"/>
<proteinExistence type="predicted"/>
<dbReference type="Proteomes" id="UP000320707">
    <property type="component" value="Unassembled WGS sequence"/>
</dbReference>
<protein>
    <submittedName>
        <fullName evidence="1">Uncharacterized protein</fullName>
    </submittedName>
</protein>
<comment type="caution">
    <text evidence="1">The sequence shown here is derived from an EMBL/GenBank/DDBJ whole genome shotgun (WGS) entry which is preliminary data.</text>
</comment>
<dbReference type="EMBL" id="SRMI01000003">
    <property type="protein sequence ID" value="TVY73871.1"/>
    <property type="molecule type" value="Genomic_DNA"/>
</dbReference>
<sequence length="116" mass="13937">MWHFEHNGEQAYGNDPLKFWADWYHGPEDKAEATPYGWNFLAFRNTEDVGREIPPCESLRRYESEKDPMLMNREGSWWGFFPKPADFERQSKEEWADENSPLESKQVTIVYRQELM</sequence>
<evidence type="ECO:0000313" key="2">
    <source>
        <dbReference type="Proteomes" id="UP000320707"/>
    </source>
</evidence>
<gene>
    <name evidence="1" type="ORF">Focb16_v004394</name>
</gene>
<reference evidence="1 2" key="1">
    <citation type="journal article" date="2019" name="Microbiol. Resour. Announc.">
        <title>High-quality draft genome sequence of Fusarium oxysporum f. sp. cubense strain 160527, a causal agent of Panama disease.</title>
        <authorList>
            <person name="Asai S."/>
            <person name="Ayukawa Y."/>
            <person name="Gan P."/>
            <person name="Masuda S."/>
            <person name="Komatsu K."/>
            <person name="Shirasu K."/>
            <person name="Arie T."/>
        </authorList>
    </citation>
    <scope>NUCLEOTIDE SEQUENCE [LARGE SCALE GENOMIC DNA]</scope>
    <source>
        <strain evidence="1 2">160527</strain>
    </source>
</reference>
<accession>A0A559LHX1</accession>
<evidence type="ECO:0000313" key="1">
    <source>
        <dbReference type="EMBL" id="TVY73871.1"/>
    </source>
</evidence>
<name>A0A559LHX1_FUSOC</name>
<organism evidence="1 2">
    <name type="scientific">Fusarium oxysporum f. sp. cubense</name>
    <dbReference type="NCBI Taxonomy" id="61366"/>
    <lineage>
        <taxon>Eukaryota</taxon>
        <taxon>Fungi</taxon>
        <taxon>Dikarya</taxon>
        <taxon>Ascomycota</taxon>
        <taxon>Pezizomycotina</taxon>
        <taxon>Sordariomycetes</taxon>
        <taxon>Hypocreomycetidae</taxon>
        <taxon>Hypocreales</taxon>
        <taxon>Nectriaceae</taxon>
        <taxon>Fusarium</taxon>
        <taxon>Fusarium oxysporum species complex</taxon>
    </lineage>
</organism>